<feature type="compositionally biased region" description="Basic and acidic residues" evidence="1">
    <location>
        <begin position="438"/>
        <end position="451"/>
    </location>
</feature>
<dbReference type="EMBL" id="JAPQKH010000001">
    <property type="protein sequence ID" value="KAJ5116735.1"/>
    <property type="molecule type" value="Genomic_DNA"/>
</dbReference>
<dbReference type="Gene3D" id="3.10.450.50">
    <property type="match status" value="1"/>
</dbReference>
<reference evidence="2" key="1">
    <citation type="submission" date="2022-11" db="EMBL/GenBank/DDBJ databases">
        <authorList>
            <person name="Petersen C."/>
        </authorList>
    </citation>
    <scope>NUCLEOTIDE SEQUENCE</scope>
    <source>
        <strain evidence="2">IBT 30069</strain>
    </source>
</reference>
<dbReference type="PANTHER" id="PTHR38436:SF3">
    <property type="entry name" value="CARBOXYMETHYLENEBUTENOLIDASE-RELATED"/>
    <property type="match status" value="1"/>
</dbReference>
<dbReference type="OrthoDB" id="5440at2759"/>
<dbReference type="InterPro" id="IPR032710">
    <property type="entry name" value="NTF2-like_dom_sf"/>
</dbReference>
<organism evidence="2 3">
    <name type="scientific">Penicillium angulare</name>
    <dbReference type="NCBI Taxonomy" id="116970"/>
    <lineage>
        <taxon>Eukaryota</taxon>
        <taxon>Fungi</taxon>
        <taxon>Dikarya</taxon>
        <taxon>Ascomycota</taxon>
        <taxon>Pezizomycotina</taxon>
        <taxon>Eurotiomycetes</taxon>
        <taxon>Eurotiomycetidae</taxon>
        <taxon>Eurotiales</taxon>
        <taxon>Aspergillaceae</taxon>
        <taxon>Penicillium</taxon>
    </lineage>
</organism>
<keyword evidence="3" id="KW-1185">Reference proteome</keyword>
<protein>
    <recommendedName>
        <fullName evidence="4">Dienelactone hydrolase</fullName>
    </recommendedName>
</protein>
<dbReference type="InterPro" id="IPR009959">
    <property type="entry name" value="Cyclase_SnoaL-like"/>
</dbReference>
<accession>A0A9W9KSQ6</accession>
<evidence type="ECO:0008006" key="4">
    <source>
        <dbReference type="Google" id="ProtNLM"/>
    </source>
</evidence>
<feature type="region of interest" description="Disordered" evidence="1">
    <location>
        <begin position="407"/>
        <end position="519"/>
    </location>
</feature>
<dbReference type="SUPFAM" id="SSF54427">
    <property type="entry name" value="NTF2-like"/>
    <property type="match status" value="1"/>
</dbReference>
<feature type="compositionally biased region" description="Acidic residues" evidence="1">
    <location>
        <begin position="470"/>
        <end position="480"/>
    </location>
</feature>
<name>A0A9W9KSQ6_9EURO</name>
<dbReference type="GO" id="GO:0030638">
    <property type="term" value="P:polyketide metabolic process"/>
    <property type="evidence" value="ECO:0007669"/>
    <property type="project" value="InterPro"/>
</dbReference>
<gene>
    <name evidence="2" type="ORF">N7456_001083</name>
</gene>
<dbReference type="AlphaFoldDB" id="A0A9W9KSQ6"/>
<evidence type="ECO:0000256" key="1">
    <source>
        <dbReference type="SAM" id="MobiDB-lite"/>
    </source>
</evidence>
<feature type="compositionally biased region" description="Basic and acidic residues" evidence="1">
    <location>
        <begin position="482"/>
        <end position="510"/>
    </location>
</feature>
<comment type="caution">
    <text evidence="2">The sequence shown here is derived from an EMBL/GenBank/DDBJ whole genome shotgun (WGS) entry which is preliminary data.</text>
</comment>
<dbReference type="PANTHER" id="PTHR38436">
    <property type="entry name" value="POLYKETIDE CYCLASE SNOAL-LIKE DOMAIN"/>
    <property type="match status" value="1"/>
</dbReference>
<evidence type="ECO:0000313" key="2">
    <source>
        <dbReference type="EMBL" id="KAJ5116735.1"/>
    </source>
</evidence>
<dbReference type="Proteomes" id="UP001149165">
    <property type="component" value="Unassembled WGS sequence"/>
</dbReference>
<reference evidence="2" key="2">
    <citation type="journal article" date="2023" name="IMA Fungus">
        <title>Comparative genomic study of the Penicillium genus elucidates a diverse pangenome and 15 lateral gene transfer events.</title>
        <authorList>
            <person name="Petersen C."/>
            <person name="Sorensen T."/>
            <person name="Nielsen M.R."/>
            <person name="Sondergaard T.E."/>
            <person name="Sorensen J.L."/>
            <person name="Fitzpatrick D.A."/>
            <person name="Frisvad J.C."/>
            <person name="Nielsen K.L."/>
        </authorList>
    </citation>
    <scope>NUCLEOTIDE SEQUENCE</scope>
    <source>
        <strain evidence="2">IBT 30069</strain>
    </source>
</reference>
<evidence type="ECO:0000313" key="3">
    <source>
        <dbReference type="Proteomes" id="UP001149165"/>
    </source>
</evidence>
<proteinExistence type="predicted"/>
<sequence>MASISINAPGLSNGLLYNNGDNNARLCITSETGEFDEDTITNWQDEGFDVLYLPLNAGGKDYEDRLRSVKEGLGVGENYGVLAFGEAASYCLDYYSNGQNCSRLCCLIAYYPTIIPDTRVRFPLGLDVLVHLAGKSIDVSVTPTVVGLQGKKRRRTRPINPGIGTGERLKLAYPTFTYDYAQPGFAEHDMEEFDNSAADIAWARSIKVVRKGFSRHVDLEKCWEDHQENKFFASNLANTLDSYVKNKTPAVTYTGTMSGGIGAPALKRFYSKFFMGKLPPSMRIRLVSRTTGSDRIVDELYISFQHTQEVPWMLPGVPPTNKNVEIILVSIVSLRGGRLYSEHVYWDQASVLLQVGLLDPKLVPNGVQGVEKLPIVGRDAARRILHEDPEVEQEDYHNRLIRRAHARARRERDEKSSQAAEESGAELKSEAEQSVGGKADDKGKSVLEKRPPKLARSGTGKTEETKKEADEDDDGAETETESTVKSKGENGEKENEEKDKGKEDGEKIATVEDASTDDN</sequence>